<dbReference type="OrthoDB" id="9815506at2"/>
<dbReference type="InterPro" id="IPR013747">
    <property type="entry name" value="ACP_syn_III_C"/>
</dbReference>
<dbReference type="GO" id="GO:0004315">
    <property type="term" value="F:3-oxoacyl-[acyl-carrier-protein] synthase activity"/>
    <property type="evidence" value="ECO:0007669"/>
    <property type="project" value="InterPro"/>
</dbReference>
<evidence type="ECO:0000256" key="6">
    <source>
        <dbReference type="ARBA" id="ARBA00023098"/>
    </source>
</evidence>
<dbReference type="NCBIfam" id="NF006829">
    <property type="entry name" value="PRK09352.1"/>
    <property type="match status" value="1"/>
</dbReference>
<dbReference type="EMBL" id="FQXK01000031">
    <property type="protein sequence ID" value="SHI49446.1"/>
    <property type="molecule type" value="Genomic_DNA"/>
</dbReference>
<comment type="function">
    <text evidence="9">Catalyzes the condensation reaction of fatty acid synthesis by the addition to an acyl acceptor of two carbons from malonyl-ACP. Catalyzes the first condensation reaction which initiates fatty acid synthesis and may therefore play a role in governing the total rate of fatty acid production. Possesses both acetoacetyl-ACP synthase and acetyl transacylase activities. Its substrate specificity determines the biosynthesis of branched-chain and/or straight-chain of fatty acids.</text>
</comment>
<comment type="subcellular location">
    <subcellularLocation>
        <location evidence="9">Cytoplasm</location>
    </subcellularLocation>
</comment>
<comment type="domain">
    <text evidence="9">The last Arg residue of the ACP-binding site is essential for the weak association between ACP/AcpP and FabH.</text>
</comment>
<dbReference type="GO" id="GO:0044550">
    <property type="term" value="P:secondary metabolite biosynthetic process"/>
    <property type="evidence" value="ECO:0007669"/>
    <property type="project" value="TreeGrafter"/>
</dbReference>
<comment type="catalytic activity">
    <reaction evidence="9">
        <text>malonyl-[ACP] + acetyl-CoA + H(+) = 3-oxobutanoyl-[ACP] + CO2 + CoA</text>
        <dbReference type="Rhea" id="RHEA:12080"/>
        <dbReference type="Rhea" id="RHEA-COMP:9623"/>
        <dbReference type="Rhea" id="RHEA-COMP:9625"/>
        <dbReference type="ChEBI" id="CHEBI:15378"/>
        <dbReference type="ChEBI" id="CHEBI:16526"/>
        <dbReference type="ChEBI" id="CHEBI:57287"/>
        <dbReference type="ChEBI" id="CHEBI:57288"/>
        <dbReference type="ChEBI" id="CHEBI:78449"/>
        <dbReference type="ChEBI" id="CHEBI:78450"/>
        <dbReference type="EC" id="2.3.1.180"/>
    </reaction>
</comment>
<feature type="active site" evidence="9">
    <location>
        <position position="114"/>
    </location>
</feature>
<gene>
    <name evidence="9" type="primary">fabH</name>
    <name evidence="12" type="ORF">SAMN02745229_03182</name>
</gene>
<sequence>MQGIKILSVAGIHPSKKVTNDDMSRIVETDDEWIRTRTGIQSRYFCEDGESCVSMAIEASSKALERSGISKEDIGCVICATISGDYATPSVACLVQQALGLPEDIPVLDVNAACSGFIYALCVGRGLLEGGGKKYGLVIGMEQLSRLLDMTDRTTCVLFGDGGGAAVIEKDEEALFRQVLGARGGKEISCLGAGNDESFVQMDGKAVFRFAVWAMPKCIDDLLAINDGNSITLSDIDHVVCHQANSRIIDHVVKKSKEDPSKFYKNLDHFGNTSAGSIPLALSELYESGQLKKGNKLILVGFGAGLTWGGVMISFEGGKA</sequence>
<evidence type="ECO:0000259" key="10">
    <source>
        <dbReference type="Pfam" id="PF08541"/>
    </source>
</evidence>
<comment type="pathway">
    <text evidence="9">Lipid metabolism; fatty acid biosynthesis.</text>
</comment>
<comment type="subunit">
    <text evidence="9">Homodimer.</text>
</comment>
<evidence type="ECO:0000256" key="8">
    <source>
        <dbReference type="ARBA" id="ARBA00023315"/>
    </source>
</evidence>
<dbReference type="HAMAP" id="MF_01815">
    <property type="entry name" value="FabH"/>
    <property type="match status" value="1"/>
</dbReference>
<evidence type="ECO:0000256" key="9">
    <source>
        <dbReference type="HAMAP-Rule" id="MF_01815"/>
    </source>
</evidence>
<evidence type="ECO:0000259" key="11">
    <source>
        <dbReference type="Pfam" id="PF08545"/>
    </source>
</evidence>
<evidence type="ECO:0000256" key="2">
    <source>
        <dbReference type="ARBA" id="ARBA00022490"/>
    </source>
</evidence>
<dbReference type="InterPro" id="IPR004655">
    <property type="entry name" value="FabH"/>
</dbReference>
<dbReference type="Pfam" id="PF08545">
    <property type="entry name" value="ACP_syn_III"/>
    <property type="match status" value="1"/>
</dbReference>
<dbReference type="PANTHER" id="PTHR34069:SF2">
    <property type="entry name" value="BETA-KETOACYL-[ACYL-CARRIER-PROTEIN] SYNTHASE III"/>
    <property type="match status" value="1"/>
</dbReference>
<evidence type="ECO:0000256" key="4">
    <source>
        <dbReference type="ARBA" id="ARBA00022679"/>
    </source>
</evidence>
<keyword evidence="5 9" id="KW-0276">Fatty acid metabolism</keyword>
<keyword evidence="3 9" id="KW-0444">Lipid biosynthesis</keyword>
<dbReference type="RefSeq" id="WP_073389208.1">
    <property type="nucleotide sequence ID" value="NZ_FQXK01000031.1"/>
</dbReference>
<dbReference type="Proteomes" id="UP000184278">
    <property type="component" value="Unassembled WGS sequence"/>
</dbReference>
<dbReference type="NCBIfam" id="TIGR00747">
    <property type="entry name" value="fabH"/>
    <property type="match status" value="1"/>
</dbReference>
<dbReference type="GO" id="GO:0006633">
    <property type="term" value="P:fatty acid biosynthetic process"/>
    <property type="evidence" value="ECO:0007669"/>
    <property type="project" value="UniProtKB-UniRule"/>
</dbReference>
<evidence type="ECO:0000313" key="12">
    <source>
        <dbReference type="EMBL" id="SHI49446.1"/>
    </source>
</evidence>
<dbReference type="AlphaFoldDB" id="A0A1M6BLA0"/>
<dbReference type="EC" id="2.3.1.180" evidence="9"/>
<dbReference type="GO" id="GO:0005737">
    <property type="term" value="C:cytoplasm"/>
    <property type="evidence" value="ECO:0007669"/>
    <property type="project" value="UniProtKB-SubCell"/>
</dbReference>
<dbReference type="GeneID" id="89511752"/>
<evidence type="ECO:0000256" key="1">
    <source>
        <dbReference type="ARBA" id="ARBA00008642"/>
    </source>
</evidence>
<keyword evidence="7 9" id="KW-0275">Fatty acid biosynthesis</keyword>
<name>A0A1M6BLA0_BUTFI</name>
<proteinExistence type="inferred from homology"/>
<dbReference type="STRING" id="1121131.SAMN02745229_03182"/>
<accession>A0A1M6BLA0</accession>
<feature type="active site" evidence="9">
    <location>
        <position position="272"/>
    </location>
</feature>
<keyword evidence="13" id="KW-1185">Reference proteome</keyword>
<comment type="similarity">
    <text evidence="1 9">Belongs to the thiolase-like superfamily. FabH family.</text>
</comment>
<dbReference type="Pfam" id="PF08541">
    <property type="entry name" value="ACP_syn_III_C"/>
    <property type="match status" value="1"/>
</dbReference>
<reference evidence="13" key="1">
    <citation type="submission" date="2016-11" db="EMBL/GenBank/DDBJ databases">
        <authorList>
            <person name="Varghese N."/>
            <person name="Submissions S."/>
        </authorList>
    </citation>
    <scope>NUCLEOTIDE SEQUENCE [LARGE SCALE GENOMIC DNA]</scope>
    <source>
        <strain evidence="13">DSM 3071</strain>
    </source>
</reference>
<evidence type="ECO:0000256" key="3">
    <source>
        <dbReference type="ARBA" id="ARBA00022516"/>
    </source>
</evidence>
<dbReference type="PANTHER" id="PTHR34069">
    <property type="entry name" value="3-OXOACYL-[ACYL-CARRIER-PROTEIN] SYNTHASE 3"/>
    <property type="match status" value="1"/>
</dbReference>
<feature type="domain" description="Beta-ketoacyl-[acyl-carrier-protein] synthase III N-terminal" evidence="11">
    <location>
        <begin position="108"/>
        <end position="181"/>
    </location>
</feature>
<dbReference type="InterPro" id="IPR013751">
    <property type="entry name" value="ACP_syn_III_N"/>
</dbReference>
<evidence type="ECO:0000256" key="5">
    <source>
        <dbReference type="ARBA" id="ARBA00022832"/>
    </source>
</evidence>
<dbReference type="UniPathway" id="UPA00094"/>
<dbReference type="InterPro" id="IPR016039">
    <property type="entry name" value="Thiolase-like"/>
</dbReference>
<keyword evidence="9" id="KW-0511">Multifunctional enzyme</keyword>
<dbReference type="CDD" id="cd00830">
    <property type="entry name" value="KAS_III"/>
    <property type="match status" value="1"/>
</dbReference>
<keyword evidence="4 9" id="KW-0808">Transferase</keyword>
<feature type="region of interest" description="ACP-binding" evidence="9">
    <location>
        <begin position="243"/>
        <end position="247"/>
    </location>
</feature>
<dbReference type="SUPFAM" id="SSF53901">
    <property type="entry name" value="Thiolase-like"/>
    <property type="match status" value="1"/>
</dbReference>
<keyword evidence="2 9" id="KW-0963">Cytoplasm</keyword>
<evidence type="ECO:0000313" key="13">
    <source>
        <dbReference type="Proteomes" id="UP000184278"/>
    </source>
</evidence>
<feature type="active site" evidence="9">
    <location>
        <position position="242"/>
    </location>
</feature>
<keyword evidence="8 9" id="KW-0012">Acyltransferase</keyword>
<evidence type="ECO:0000256" key="7">
    <source>
        <dbReference type="ARBA" id="ARBA00023160"/>
    </source>
</evidence>
<organism evidence="12 13">
    <name type="scientific">Butyrivibrio fibrisolvens DSM 3071</name>
    <dbReference type="NCBI Taxonomy" id="1121131"/>
    <lineage>
        <taxon>Bacteria</taxon>
        <taxon>Bacillati</taxon>
        <taxon>Bacillota</taxon>
        <taxon>Clostridia</taxon>
        <taxon>Lachnospirales</taxon>
        <taxon>Lachnospiraceae</taxon>
        <taxon>Butyrivibrio</taxon>
    </lineage>
</organism>
<protein>
    <recommendedName>
        <fullName evidence="9">Beta-ketoacyl-[acyl-carrier-protein] synthase III</fullName>
        <shortName evidence="9">Beta-ketoacyl-ACP synthase III</shortName>
        <shortName evidence="9">KAS III</shortName>
        <ecNumber evidence="9">2.3.1.180</ecNumber>
    </recommendedName>
    <alternativeName>
        <fullName evidence="9">3-oxoacyl-[acyl-carrier-protein] synthase 3</fullName>
    </alternativeName>
    <alternativeName>
        <fullName evidence="9">3-oxoacyl-[acyl-carrier-protein] synthase III</fullName>
    </alternativeName>
</protein>
<dbReference type="GO" id="GO:0033818">
    <property type="term" value="F:beta-ketoacyl-acyl-carrier-protein synthase III activity"/>
    <property type="evidence" value="ECO:0007669"/>
    <property type="project" value="UniProtKB-UniRule"/>
</dbReference>
<feature type="domain" description="Beta-ketoacyl-[acyl-carrier-protein] synthase III C-terminal" evidence="10">
    <location>
        <begin position="229"/>
        <end position="314"/>
    </location>
</feature>
<keyword evidence="6 9" id="KW-0443">Lipid metabolism</keyword>
<dbReference type="Gene3D" id="3.40.47.10">
    <property type="match status" value="1"/>
</dbReference>